<name>A0A328BCR1_9CAUL</name>
<evidence type="ECO:0000313" key="3">
    <source>
        <dbReference type="EMBL" id="RAK62848.1"/>
    </source>
</evidence>
<dbReference type="Proteomes" id="UP000249524">
    <property type="component" value="Unassembled WGS sequence"/>
</dbReference>
<dbReference type="RefSeq" id="WP_111277832.1">
    <property type="nucleotide sequence ID" value="NZ_QFYS01000010.1"/>
</dbReference>
<comment type="caution">
    <text evidence="3">The sequence shown here is derived from an EMBL/GenBank/DDBJ whole genome shotgun (WGS) entry which is preliminary data.</text>
</comment>
<dbReference type="EMBL" id="QFYS01000010">
    <property type="protein sequence ID" value="RAK62848.1"/>
    <property type="molecule type" value="Genomic_DNA"/>
</dbReference>
<evidence type="ECO:0000313" key="4">
    <source>
        <dbReference type="Proteomes" id="UP000249524"/>
    </source>
</evidence>
<feature type="chain" id="PRO_5016374501" evidence="1">
    <location>
        <begin position="22"/>
        <end position="390"/>
    </location>
</feature>
<dbReference type="InterPro" id="IPR050789">
    <property type="entry name" value="Diverse_Enzym_Activities"/>
</dbReference>
<evidence type="ECO:0000259" key="2">
    <source>
        <dbReference type="Pfam" id="PF00144"/>
    </source>
</evidence>
<protein>
    <submittedName>
        <fullName evidence="3">Serine hydrolase</fullName>
    </submittedName>
</protein>
<keyword evidence="3" id="KW-0378">Hydrolase</keyword>
<dbReference type="InterPro" id="IPR012338">
    <property type="entry name" value="Beta-lactam/transpept-like"/>
</dbReference>
<dbReference type="Pfam" id="PF00144">
    <property type="entry name" value="Beta-lactamase"/>
    <property type="match status" value="1"/>
</dbReference>
<keyword evidence="4" id="KW-1185">Reference proteome</keyword>
<dbReference type="GO" id="GO:0016787">
    <property type="term" value="F:hydrolase activity"/>
    <property type="evidence" value="ECO:0007669"/>
    <property type="project" value="UniProtKB-KW"/>
</dbReference>
<organism evidence="3 4">
    <name type="scientific">Phenylobacterium kunshanense</name>
    <dbReference type="NCBI Taxonomy" id="1445034"/>
    <lineage>
        <taxon>Bacteria</taxon>
        <taxon>Pseudomonadati</taxon>
        <taxon>Pseudomonadota</taxon>
        <taxon>Alphaproteobacteria</taxon>
        <taxon>Caulobacterales</taxon>
        <taxon>Caulobacteraceae</taxon>
        <taxon>Phenylobacterium</taxon>
    </lineage>
</organism>
<keyword evidence="1" id="KW-0732">Signal</keyword>
<gene>
    <name evidence="3" type="ORF">DJ019_18520</name>
</gene>
<dbReference type="AlphaFoldDB" id="A0A328BCR1"/>
<dbReference type="PANTHER" id="PTHR43283">
    <property type="entry name" value="BETA-LACTAMASE-RELATED"/>
    <property type="match status" value="1"/>
</dbReference>
<accession>A0A328BCR1</accession>
<feature type="domain" description="Beta-lactamase-related" evidence="2">
    <location>
        <begin position="86"/>
        <end position="366"/>
    </location>
</feature>
<proteinExistence type="predicted"/>
<dbReference type="PANTHER" id="PTHR43283:SF14">
    <property type="entry name" value="BLL8153 PROTEIN"/>
    <property type="match status" value="1"/>
</dbReference>
<evidence type="ECO:0000256" key="1">
    <source>
        <dbReference type="SAM" id="SignalP"/>
    </source>
</evidence>
<dbReference type="SUPFAM" id="SSF56601">
    <property type="entry name" value="beta-lactamase/transpeptidase-like"/>
    <property type="match status" value="1"/>
</dbReference>
<dbReference type="InterPro" id="IPR001466">
    <property type="entry name" value="Beta-lactam-related"/>
</dbReference>
<reference evidence="3 4" key="1">
    <citation type="submission" date="2018-05" db="EMBL/GenBank/DDBJ databases">
        <authorList>
            <person name="Lanie J.A."/>
            <person name="Ng W.-L."/>
            <person name="Kazmierczak K.M."/>
            <person name="Andrzejewski T.M."/>
            <person name="Davidsen T.M."/>
            <person name="Wayne K.J."/>
            <person name="Tettelin H."/>
            <person name="Glass J.I."/>
            <person name="Rusch D."/>
            <person name="Podicherti R."/>
            <person name="Tsui H.-C.T."/>
            <person name="Winkler M.E."/>
        </authorList>
    </citation>
    <scope>NUCLEOTIDE SEQUENCE [LARGE SCALE GENOMIC DNA]</scope>
    <source>
        <strain evidence="3 4">BUT-10</strain>
    </source>
</reference>
<dbReference type="Gene3D" id="3.40.710.10">
    <property type="entry name" value="DD-peptidase/beta-lactamase superfamily"/>
    <property type="match status" value="1"/>
</dbReference>
<feature type="signal peptide" evidence="1">
    <location>
        <begin position="1"/>
        <end position="21"/>
    </location>
</feature>
<dbReference type="OrthoDB" id="9814204at2"/>
<sequence>MRKVLGLAAAAACMVVGAAQAQVPLKPGTPSILVWSPQQQSDWYRDIESVYQVATVPRGDKVHPLPMADRQIDVAFDYEGKRWTLDDYMKAYNVSGVLVLKDGKVVLERYGMGRKPEDRWTSFSVAKSVTATLVGAAIQDGKIKSMSAPVTDYIPELKGSGYDGVTVRQLLMMSSGVKWNEDYADPNSDVARSATLPVTPGQNPLVTYMSRLPRAKEPGTFFNYNTGETDLVGILVSRAVGKSLAEYTSEKIWKPFGMERDAIWVVDPAGHERGGCCMSITLRDYGRIGLFMLDEGRAGGQPMLPPSWALEATSPQITNGAPAPGYGYFWWMAPYGAYEARGIFGQSISTFRDDRIVVVINSAWPTAVGRDLTLSRAAFINAARAAAKAH</sequence>